<dbReference type="Pfam" id="PF05816">
    <property type="entry name" value="TelA"/>
    <property type="match status" value="1"/>
</dbReference>
<dbReference type="InterPro" id="IPR008863">
    <property type="entry name" value="Toxic_anion-R_TelA"/>
</dbReference>
<gene>
    <name evidence="1" type="ORF">OBE_15479</name>
</gene>
<evidence type="ECO:0000313" key="1">
    <source>
        <dbReference type="EMBL" id="EKC47868.1"/>
    </source>
</evidence>
<protein>
    <submittedName>
        <fullName evidence="1">Toxic anion resistance</fullName>
    </submittedName>
</protein>
<sequence>MDKIAQMLEDHQIILTKDVAMLDQMYQMNLGHFRQLSMYIAAGKQKLEEARSSEL</sequence>
<accession>K1RR30</accession>
<dbReference type="EMBL" id="AJWZ01010642">
    <property type="protein sequence ID" value="EKC47868.1"/>
    <property type="molecule type" value="Genomic_DNA"/>
</dbReference>
<comment type="caution">
    <text evidence="1">The sequence shown here is derived from an EMBL/GenBank/DDBJ whole genome shotgun (WGS) entry which is preliminary data.</text>
</comment>
<proteinExistence type="predicted"/>
<dbReference type="AlphaFoldDB" id="K1RR30"/>
<name>K1RR30_9ZZZZ</name>
<feature type="non-terminal residue" evidence="1">
    <location>
        <position position="55"/>
    </location>
</feature>
<organism evidence="1">
    <name type="scientific">human gut metagenome</name>
    <dbReference type="NCBI Taxonomy" id="408170"/>
    <lineage>
        <taxon>unclassified sequences</taxon>
        <taxon>metagenomes</taxon>
        <taxon>organismal metagenomes</taxon>
    </lineage>
</organism>
<reference evidence="1" key="1">
    <citation type="journal article" date="2013" name="Environ. Microbiol.">
        <title>Microbiota from the distal guts of lean and obese adolescents exhibit partial functional redundancy besides clear differences in community structure.</title>
        <authorList>
            <person name="Ferrer M."/>
            <person name="Ruiz A."/>
            <person name="Lanza F."/>
            <person name="Haange S.B."/>
            <person name="Oberbach A."/>
            <person name="Till H."/>
            <person name="Bargiela R."/>
            <person name="Campoy C."/>
            <person name="Segura M.T."/>
            <person name="Richter M."/>
            <person name="von Bergen M."/>
            <person name="Seifert J."/>
            <person name="Suarez A."/>
        </authorList>
    </citation>
    <scope>NUCLEOTIDE SEQUENCE</scope>
</reference>